<dbReference type="Proteomes" id="UP000001542">
    <property type="component" value="Unassembled WGS sequence"/>
</dbReference>
<dbReference type="VEuPathDB" id="TrichDB:TVAG_016960"/>
<dbReference type="EMBL" id="DS113462">
    <property type="protein sequence ID" value="EAY04924.1"/>
    <property type="molecule type" value="Genomic_DNA"/>
</dbReference>
<accession>A2ER34</accession>
<reference evidence="5" key="2">
    <citation type="journal article" date="2007" name="Science">
        <title>Draft genome sequence of the sexually transmitted pathogen Trichomonas vaginalis.</title>
        <authorList>
            <person name="Carlton J.M."/>
            <person name="Hirt R.P."/>
            <person name="Silva J.C."/>
            <person name="Delcher A.L."/>
            <person name="Schatz M."/>
            <person name="Zhao Q."/>
            <person name="Wortman J.R."/>
            <person name="Bidwell S.L."/>
            <person name="Alsmark U.C.M."/>
            <person name="Besteiro S."/>
            <person name="Sicheritz-Ponten T."/>
            <person name="Noel C.J."/>
            <person name="Dacks J.B."/>
            <person name="Foster P.G."/>
            <person name="Simillion C."/>
            <person name="Van de Peer Y."/>
            <person name="Miranda-Saavedra D."/>
            <person name="Barton G.J."/>
            <person name="Westrop G.D."/>
            <person name="Mueller S."/>
            <person name="Dessi D."/>
            <person name="Fiori P.L."/>
            <person name="Ren Q."/>
            <person name="Paulsen I."/>
            <person name="Zhang H."/>
            <person name="Bastida-Corcuera F.D."/>
            <person name="Simoes-Barbosa A."/>
            <person name="Brown M.T."/>
            <person name="Hayes R.D."/>
            <person name="Mukherjee M."/>
            <person name="Okumura C.Y."/>
            <person name="Schneider R."/>
            <person name="Smith A.J."/>
            <person name="Vanacova S."/>
            <person name="Villalvazo M."/>
            <person name="Haas B.J."/>
            <person name="Pertea M."/>
            <person name="Feldblyum T.V."/>
            <person name="Utterback T.R."/>
            <person name="Shu C.L."/>
            <person name="Osoegawa K."/>
            <person name="de Jong P.J."/>
            <person name="Hrdy I."/>
            <person name="Horvathova L."/>
            <person name="Zubacova Z."/>
            <person name="Dolezal P."/>
            <person name="Malik S.B."/>
            <person name="Logsdon J.M. Jr."/>
            <person name="Henze K."/>
            <person name="Gupta A."/>
            <person name="Wang C.C."/>
            <person name="Dunne R.L."/>
            <person name="Upcroft J.A."/>
            <person name="Upcroft P."/>
            <person name="White O."/>
            <person name="Salzberg S.L."/>
            <person name="Tang P."/>
            <person name="Chiu C.-H."/>
            <person name="Lee Y.-S."/>
            <person name="Embley T.M."/>
            <person name="Coombs G.H."/>
            <person name="Mottram J.C."/>
            <person name="Tachezy J."/>
            <person name="Fraser-Liggett C.M."/>
            <person name="Johnson P.J."/>
        </authorList>
    </citation>
    <scope>NUCLEOTIDE SEQUENCE [LARGE SCALE GENOMIC DNA]</scope>
    <source>
        <strain evidence="5">G3</strain>
    </source>
</reference>
<keyword evidence="3" id="KW-0862">Zinc</keyword>
<dbReference type="OrthoDB" id="10662072at2759"/>
<dbReference type="Pfam" id="PF07535">
    <property type="entry name" value="zf-DBF"/>
    <property type="match status" value="1"/>
</dbReference>
<dbReference type="AlphaFoldDB" id="A2ER34"/>
<gene>
    <name evidence="5" type="ORF">TVAG_016960</name>
</gene>
<dbReference type="VEuPathDB" id="TrichDB:TVAGG3_0535030"/>
<dbReference type="InterPro" id="IPR038545">
    <property type="entry name" value="Znf_DBF_sf"/>
</dbReference>
<dbReference type="GO" id="GO:0003676">
    <property type="term" value="F:nucleic acid binding"/>
    <property type="evidence" value="ECO:0007669"/>
    <property type="project" value="InterPro"/>
</dbReference>
<proteinExistence type="predicted"/>
<organism evidence="5 6">
    <name type="scientific">Trichomonas vaginalis (strain ATCC PRA-98 / G3)</name>
    <dbReference type="NCBI Taxonomy" id="412133"/>
    <lineage>
        <taxon>Eukaryota</taxon>
        <taxon>Metamonada</taxon>
        <taxon>Parabasalia</taxon>
        <taxon>Trichomonadida</taxon>
        <taxon>Trichomonadidae</taxon>
        <taxon>Trichomonas</taxon>
    </lineage>
</organism>
<evidence type="ECO:0000259" key="4">
    <source>
        <dbReference type="Pfam" id="PF07535"/>
    </source>
</evidence>
<dbReference type="RefSeq" id="XP_001317147.1">
    <property type="nucleotide sequence ID" value="XM_001317112.1"/>
</dbReference>
<dbReference type="Gene3D" id="6.10.250.3410">
    <property type="entry name" value="DBF zinc finger"/>
    <property type="match status" value="1"/>
</dbReference>
<evidence type="ECO:0000313" key="6">
    <source>
        <dbReference type="Proteomes" id="UP000001542"/>
    </source>
</evidence>
<evidence type="ECO:0000256" key="1">
    <source>
        <dbReference type="ARBA" id="ARBA00022723"/>
    </source>
</evidence>
<dbReference type="InterPro" id="IPR006572">
    <property type="entry name" value="Znf_DBF"/>
</dbReference>
<keyword evidence="1" id="KW-0479">Metal-binding</keyword>
<name>A2ER34_TRIV3</name>
<dbReference type="InParanoid" id="A2ER34"/>
<evidence type="ECO:0000313" key="5">
    <source>
        <dbReference type="EMBL" id="EAY04924.1"/>
    </source>
</evidence>
<keyword evidence="6" id="KW-1185">Reference proteome</keyword>
<evidence type="ECO:0000256" key="2">
    <source>
        <dbReference type="ARBA" id="ARBA00022771"/>
    </source>
</evidence>
<keyword evidence="2" id="KW-0863">Zinc-finger</keyword>
<protein>
    <recommendedName>
        <fullName evidence="4">DBF4-type domain-containing protein</fullName>
    </recommendedName>
</protein>
<sequence>MNEAVVSLFDIRTRENSSRVHIPTSENNLKPKLKIKRVDFKNPDLINTKSSTTETSENVAPVQKEPLGILHPNMFTGLKILIRIQDTTVRSQVAACLSAIGAKICPENFPAVDAVVSDRPIRLISTQQMNIGMSRGNLLAAQMARHMSSSPQVILLSQIPWANVQKPLTQASKIQETQHIVETQEATPFVGIVVADDKSCYKPLFKQMNKMPVIFDNSVPRGYYFTPFTQPPKDPSVLLAKFANYSKQKEECNAAQMGPSDNGFCELCGCSFKNAQAHRMSPEHVNNMQVEKKWAEFDALSDLFLGIM</sequence>
<evidence type="ECO:0000256" key="3">
    <source>
        <dbReference type="ARBA" id="ARBA00022833"/>
    </source>
</evidence>
<feature type="domain" description="DBF4-type" evidence="4">
    <location>
        <begin position="261"/>
        <end position="300"/>
    </location>
</feature>
<dbReference type="KEGG" id="tva:4762789"/>
<reference evidence="5" key="1">
    <citation type="submission" date="2006-10" db="EMBL/GenBank/DDBJ databases">
        <authorList>
            <person name="Amadeo P."/>
            <person name="Zhao Q."/>
            <person name="Wortman J."/>
            <person name="Fraser-Liggett C."/>
            <person name="Carlton J."/>
        </authorList>
    </citation>
    <scope>NUCLEOTIDE SEQUENCE</scope>
    <source>
        <strain evidence="5">G3</strain>
    </source>
</reference>
<dbReference type="GO" id="GO:0008270">
    <property type="term" value="F:zinc ion binding"/>
    <property type="evidence" value="ECO:0007669"/>
    <property type="project" value="UniProtKB-KW"/>
</dbReference>